<dbReference type="Proteomes" id="UP000321569">
    <property type="component" value="Unassembled WGS sequence"/>
</dbReference>
<dbReference type="GO" id="GO:0016787">
    <property type="term" value="F:hydrolase activity"/>
    <property type="evidence" value="ECO:0007669"/>
    <property type="project" value="UniProtKB-KW"/>
</dbReference>
<dbReference type="SUPFAM" id="SSF53474">
    <property type="entry name" value="alpha/beta-Hydrolases"/>
    <property type="match status" value="1"/>
</dbReference>
<dbReference type="OrthoDB" id="503948at2"/>
<evidence type="ECO:0000256" key="1">
    <source>
        <dbReference type="SAM" id="SignalP"/>
    </source>
</evidence>
<keyword evidence="1" id="KW-0732">Signal</keyword>
<organism evidence="2 3">
    <name type="scientific">Lentilactobacillus rapi</name>
    <dbReference type="NCBI Taxonomy" id="481723"/>
    <lineage>
        <taxon>Bacteria</taxon>
        <taxon>Bacillati</taxon>
        <taxon>Bacillota</taxon>
        <taxon>Bacilli</taxon>
        <taxon>Lactobacillales</taxon>
        <taxon>Lactobacillaceae</taxon>
        <taxon>Lentilactobacillus</taxon>
    </lineage>
</organism>
<dbReference type="AlphaFoldDB" id="A0A512PQF9"/>
<proteinExistence type="predicted"/>
<feature type="chain" id="PRO_5039516749" evidence="1">
    <location>
        <begin position="30"/>
        <end position="278"/>
    </location>
</feature>
<dbReference type="PROSITE" id="PS51257">
    <property type="entry name" value="PROKAR_LIPOPROTEIN"/>
    <property type="match status" value="1"/>
</dbReference>
<dbReference type="Gene3D" id="3.40.50.1820">
    <property type="entry name" value="alpha/beta hydrolase"/>
    <property type="match status" value="1"/>
</dbReference>
<keyword evidence="2" id="KW-0378">Hydrolase</keyword>
<gene>
    <name evidence="2" type="ORF">LRA02_22400</name>
</gene>
<dbReference type="STRING" id="1423795.FD12_GL000873"/>
<protein>
    <submittedName>
        <fullName evidence="2">Alpha/beta hydrolase</fullName>
    </submittedName>
</protein>
<dbReference type="RefSeq" id="WP_056981366.1">
    <property type="nucleotide sequence ID" value="NZ_BKAM01000070.1"/>
</dbReference>
<name>A0A512PQF9_9LACO</name>
<accession>A0A512PQF9</accession>
<dbReference type="Pfam" id="PF06028">
    <property type="entry name" value="DUF915"/>
    <property type="match status" value="1"/>
</dbReference>
<reference evidence="2 3" key="1">
    <citation type="submission" date="2019-07" db="EMBL/GenBank/DDBJ databases">
        <title>Whole genome shotgun sequence of Lactobacillus rapi NBRC 109618.</title>
        <authorList>
            <person name="Hosoyama A."/>
            <person name="Uohara A."/>
            <person name="Ohji S."/>
            <person name="Ichikawa N."/>
        </authorList>
    </citation>
    <scope>NUCLEOTIDE SEQUENCE [LARGE SCALE GENOMIC DNA]</scope>
    <source>
        <strain evidence="2 3">NBRC 109618</strain>
    </source>
</reference>
<feature type="signal peptide" evidence="1">
    <location>
        <begin position="1"/>
        <end position="29"/>
    </location>
</feature>
<dbReference type="EMBL" id="BKAM01000070">
    <property type="protein sequence ID" value="GEP73372.1"/>
    <property type="molecule type" value="Genomic_DNA"/>
</dbReference>
<evidence type="ECO:0000313" key="2">
    <source>
        <dbReference type="EMBL" id="GEP73372.1"/>
    </source>
</evidence>
<dbReference type="InterPro" id="IPR029058">
    <property type="entry name" value="AB_hydrolase_fold"/>
</dbReference>
<dbReference type="InterPro" id="IPR010315">
    <property type="entry name" value="DUF915_hydro-like"/>
</dbReference>
<evidence type="ECO:0000313" key="3">
    <source>
        <dbReference type="Proteomes" id="UP000321569"/>
    </source>
</evidence>
<comment type="caution">
    <text evidence="2">The sequence shown here is derived from an EMBL/GenBank/DDBJ whole genome shotgun (WGS) entry which is preliminary data.</text>
</comment>
<sequence length="278" mass="31247">MKKVRFILLTALSLLLACFLAGCATNATTSDSHAIPTLFFHGYGGSYRAENHMAQAAVQAGVTQSVIRADVSPTGRVTLIGQFKRHDRHPIVEVNYLNSRNGNYHTDGQWAKNVVVKLQQRYQIKKFNMVGHSMGNMAIVYYLLANATNRKLPQLQKQVDIAGHFNGILGMDDAPNRMKLKPAGQPTKMNANYRELLGLRRIKTLKSLQVLNIYGDKNDGSHSDGRVSNASSKSLKYLLKDQVKSFQERRIVGPAAQHSRLHQNKQVDRLLIHFLWKK</sequence>